<name>K0RZ24_THAOC</name>
<gene>
    <name evidence="1" type="ORF">THAOC_20762</name>
</gene>
<dbReference type="Proteomes" id="UP000266841">
    <property type="component" value="Unassembled WGS sequence"/>
</dbReference>
<dbReference type="OrthoDB" id="35279at2759"/>
<sequence length="112" mass="12128">MGVIGSFRRPSLTVIGVNTMLPSKAPLSTFQVITQSRASIDLEKKPEPEDITALSCVFRAGRQGAATDHDSILFDVDVGTGLIKGGTTNAHWYRLGLLETLPGKILMMDVER</sequence>
<organism evidence="1 2">
    <name type="scientific">Thalassiosira oceanica</name>
    <name type="common">Marine diatom</name>
    <dbReference type="NCBI Taxonomy" id="159749"/>
    <lineage>
        <taxon>Eukaryota</taxon>
        <taxon>Sar</taxon>
        <taxon>Stramenopiles</taxon>
        <taxon>Ochrophyta</taxon>
        <taxon>Bacillariophyta</taxon>
        <taxon>Coscinodiscophyceae</taxon>
        <taxon>Thalassiosirophycidae</taxon>
        <taxon>Thalassiosirales</taxon>
        <taxon>Thalassiosiraceae</taxon>
        <taxon>Thalassiosira</taxon>
    </lineage>
</organism>
<protein>
    <submittedName>
        <fullName evidence="1">Uncharacterized protein</fullName>
    </submittedName>
</protein>
<keyword evidence="2" id="KW-1185">Reference proteome</keyword>
<dbReference type="EMBL" id="AGNL01023732">
    <property type="protein sequence ID" value="EJK59063.1"/>
    <property type="molecule type" value="Genomic_DNA"/>
</dbReference>
<proteinExistence type="predicted"/>
<dbReference type="eggNOG" id="ENOG502RAJ8">
    <property type="taxonomic scope" value="Eukaryota"/>
</dbReference>
<comment type="caution">
    <text evidence="1">The sequence shown here is derived from an EMBL/GenBank/DDBJ whole genome shotgun (WGS) entry which is preliminary data.</text>
</comment>
<dbReference type="AlphaFoldDB" id="K0RZ24"/>
<evidence type="ECO:0000313" key="2">
    <source>
        <dbReference type="Proteomes" id="UP000266841"/>
    </source>
</evidence>
<evidence type="ECO:0000313" key="1">
    <source>
        <dbReference type="EMBL" id="EJK59063.1"/>
    </source>
</evidence>
<reference evidence="1 2" key="1">
    <citation type="journal article" date="2012" name="Genome Biol.">
        <title>Genome and low-iron response of an oceanic diatom adapted to chronic iron limitation.</title>
        <authorList>
            <person name="Lommer M."/>
            <person name="Specht M."/>
            <person name="Roy A.S."/>
            <person name="Kraemer L."/>
            <person name="Andreson R."/>
            <person name="Gutowska M.A."/>
            <person name="Wolf J."/>
            <person name="Bergner S.V."/>
            <person name="Schilhabel M.B."/>
            <person name="Klostermeier U.C."/>
            <person name="Beiko R.G."/>
            <person name="Rosenstiel P."/>
            <person name="Hippler M."/>
            <person name="Laroche J."/>
        </authorList>
    </citation>
    <scope>NUCLEOTIDE SEQUENCE [LARGE SCALE GENOMIC DNA]</scope>
    <source>
        <strain evidence="1 2">CCMP1005</strain>
    </source>
</reference>
<accession>K0RZ24</accession>